<evidence type="ECO:0000313" key="3">
    <source>
        <dbReference type="Proteomes" id="UP001302978"/>
    </source>
</evidence>
<dbReference type="Proteomes" id="UP001302978">
    <property type="component" value="Chromosome"/>
</dbReference>
<dbReference type="RefSeq" id="WP_316558549.1">
    <property type="nucleotide sequence ID" value="NZ_CP131059.1"/>
</dbReference>
<organism evidence="2 3">
    <name type="scientific">Methanimicrococcus hongohii</name>
    <dbReference type="NCBI Taxonomy" id="3028295"/>
    <lineage>
        <taxon>Archaea</taxon>
        <taxon>Methanobacteriati</taxon>
        <taxon>Methanobacteriota</taxon>
        <taxon>Stenosarchaea group</taxon>
        <taxon>Methanomicrobia</taxon>
        <taxon>Methanosarcinales</taxon>
        <taxon>Methanosarcinaceae</taxon>
        <taxon>Methanimicrococcus</taxon>
    </lineage>
</organism>
<evidence type="ECO:0000313" key="2">
    <source>
        <dbReference type="EMBL" id="WNY23522.1"/>
    </source>
</evidence>
<keyword evidence="3" id="KW-1185">Reference proteome</keyword>
<dbReference type="AlphaFoldDB" id="A0AA96VAQ3"/>
<evidence type="ECO:0000256" key="1">
    <source>
        <dbReference type="SAM" id="MobiDB-lite"/>
    </source>
</evidence>
<protein>
    <submittedName>
        <fullName evidence="2">Uncharacterized protein</fullName>
    </submittedName>
</protein>
<dbReference type="KEGG" id="mehf:MmiHf6_08300"/>
<dbReference type="EMBL" id="CP131059">
    <property type="protein sequence ID" value="WNY23522.1"/>
    <property type="molecule type" value="Genomic_DNA"/>
</dbReference>
<reference evidence="2 3" key="1">
    <citation type="submission" date="2023-07" db="EMBL/GenBank/DDBJ databases">
        <title>Closed genoem sequence of Methanomicrococcus sp. Hf6.</title>
        <authorList>
            <person name="Poehlein A."/>
            <person name="Protasov E."/>
            <person name="Platt K."/>
            <person name="Reeh H."/>
            <person name="Daniel R."/>
            <person name="Brune A."/>
        </authorList>
    </citation>
    <scope>NUCLEOTIDE SEQUENCE [LARGE SCALE GENOMIC DNA]</scope>
    <source>
        <strain evidence="2 3">Hf6</strain>
    </source>
</reference>
<feature type="region of interest" description="Disordered" evidence="1">
    <location>
        <begin position="1"/>
        <end position="47"/>
    </location>
</feature>
<accession>A0AA96VAQ3</accession>
<feature type="compositionally biased region" description="Polar residues" evidence="1">
    <location>
        <begin position="18"/>
        <end position="37"/>
    </location>
</feature>
<name>A0AA96VAQ3_9EURY</name>
<sequence>MFKRNKNKTVVEKEDTSGKTATGINYSEKSPSMTVYSPFTGRKKLHE</sequence>
<gene>
    <name evidence="2" type="ORF">MmiHf6_08300</name>
</gene>
<proteinExistence type="predicted"/>
<dbReference type="GeneID" id="85195357"/>